<evidence type="ECO:0000256" key="1">
    <source>
        <dbReference type="ARBA" id="ARBA00023125"/>
    </source>
</evidence>
<dbReference type="HAMAP" id="MF_00274">
    <property type="entry name" value="DNA_YbaB_EbfC"/>
    <property type="match status" value="1"/>
</dbReference>
<dbReference type="GO" id="GO:0003677">
    <property type="term" value="F:DNA binding"/>
    <property type="evidence" value="ECO:0007669"/>
    <property type="project" value="UniProtKB-UniRule"/>
</dbReference>
<evidence type="ECO:0000256" key="3">
    <source>
        <dbReference type="SAM" id="Coils"/>
    </source>
</evidence>
<evidence type="ECO:0000313" key="5">
    <source>
        <dbReference type="Proteomes" id="UP000514752"/>
    </source>
</evidence>
<dbReference type="Gene3D" id="3.30.1310.10">
    <property type="entry name" value="Nucleoid-associated protein YbaB-like domain"/>
    <property type="match status" value="1"/>
</dbReference>
<comment type="subcellular location">
    <subcellularLocation>
        <location evidence="2">Cytoplasm</location>
        <location evidence="2">Nucleoid</location>
    </subcellularLocation>
</comment>
<evidence type="ECO:0000313" key="4">
    <source>
        <dbReference type="EMBL" id="QMT40260.1"/>
    </source>
</evidence>
<dbReference type="GO" id="GO:0005829">
    <property type="term" value="C:cytosol"/>
    <property type="evidence" value="ECO:0007669"/>
    <property type="project" value="TreeGrafter"/>
</dbReference>
<protein>
    <recommendedName>
        <fullName evidence="2">Nucleoid-associated protein H3L94_10510</fullName>
    </recommendedName>
</protein>
<comment type="subunit">
    <text evidence="2">Homodimer.</text>
</comment>
<dbReference type="InterPro" id="IPR004401">
    <property type="entry name" value="YbaB/EbfC"/>
</dbReference>
<dbReference type="Pfam" id="PF02575">
    <property type="entry name" value="YbaB_DNA_bd"/>
    <property type="match status" value="1"/>
</dbReference>
<dbReference type="GO" id="GO:0043590">
    <property type="term" value="C:bacterial nucleoid"/>
    <property type="evidence" value="ECO:0007669"/>
    <property type="project" value="UniProtKB-UniRule"/>
</dbReference>
<keyword evidence="2" id="KW-0963">Cytoplasm</keyword>
<accession>A0A7D7N510</accession>
<dbReference type="AlphaFoldDB" id="A0A7D7N510"/>
<dbReference type="PANTHER" id="PTHR33449">
    <property type="entry name" value="NUCLEOID-ASSOCIATED PROTEIN YBAB"/>
    <property type="match status" value="1"/>
</dbReference>
<dbReference type="SUPFAM" id="SSF82607">
    <property type="entry name" value="YbaB-like"/>
    <property type="match status" value="1"/>
</dbReference>
<sequence>MFGKAGLGGLMQQAQKMQEKMKQAQAELANIEVEGEAGGGMVKITLTCHHQIKRIHIDDALAADAVSDKEMLEDLIAAAFNDAARKVEGATQAHMAQVTQGMGLPPGMGDFFK</sequence>
<keyword evidence="1 2" id="KW-0238">DNA-binding</keyword>
<dbReference type="PIRSF" id="PIRSF004555">
    <property type="entry name" value="UCP004555"/>
    <property type="match status" value="1"/>
</dbReference>
<dbReference type="InterPro" id="IPR036894">
    <property type="entry name" value="YbaB-like_sf"/>
</dbReference>
<gene>
    <name evidence="4" type="ORF">H3L94_10510</name>
</gene>
<proteinExistence type="inferred from homology"/>
<evidence type="ECO:0000256" key="2">
    <source>
        <dbReference type="HAMAP-Rule" id="MF_00274"/>
    </source>
</evidence>
<keyword evidence="3" id="KW-0175">Coiled coil</keyword>
<comment type="function">
    <text evidence="2">Binds to DNA and alters its conformation. May be involved in regulation of gene expression, nucleoid organization and DNA protection.</text>
</comment>
<dbReference type="Proteomes" id="UP000514752">
    <property type="component" value="Chromosome"/>
</dbReference>
<dbReference type="KEGG" id="nsg:H3L94_10510"/>
<dbReference type="RefSeq" id="WP_009119047.1">
    <property type="nucleotide sequence ID" value="NZ_CP059567.1"/>
</dbReference>
<organism evidence="4 5">
    <name type="scientific">Neisseria shayeganii</name>
    <dbReference type="NCBI Taxonomy" id="607712"/>
    <lineage>
        <taxon>Bacteria</taxon>
        <taxon>Pseudomonadati</taxon>
        <taxon>Pseudomonadota</taxon>
        <taxon>Betaproteobacteria</taxon>
        <taxon>Neisseriales</taxon>
        <taxon>Neisseriaceae</taxon>
        <taxon>Neisseria</taxon>
    </lineage>
</organism>
<feature type="coiled-coil region" evidence="3">
    <location>
        <begin position="7"/>
        <end position="34"/>
    </location>
</feature>
<dbReference type="EMBL" id="CP059567">
    <property type="protein sequence ID" value="QMT40260.1"/>
    <property type="molecule type" value="Genomic_DNA"/>
</dbReference>
<dbReference type="PANTHER" id="PTHR33449:SF1">
    <property type="entry name" value="NUCLEOID-ASSOCIATED PROTEIN YBAB"/>
    <property type="match status" value="1"/>
</dbReference>
<comment type="similarity">
    <text evidence="2">Belongs to the YbaB/EbfC family.</text>
</comment>
<name>A0A7D7N510_9NEIS</name>
<reference evidence="4 5" key="1">
    <citation type="submission" date="2020-07" db="EMBL/GenBank/DDBJ databases">
        <title>Genomic diversity of species in the Neisseriaceae family.</title>
        <authorList>
            <person name="Vincent A.T."/>
            <person name="Bernet E."/>
            <person name="Veyrier F.J."/>
        </authorList>
    </citation>
    <scope>NUCLEOTIDE SEQUENCE [LARGE SCALE GENOMIC DNA]</scope>
    <source>
        <strain evidence="4 5">DSM 22244</strain>
    </source>
</reference>
<dbReference type="NCBIfam" id="TIGR00103">
    <property type="entry name" value="DNA_YbaB_EbfC"/>
    <property type="match status" value="1"/>
</dbReference>